<dbReference type="InterPro" id="IPR001124">
    <property type="entry name" value="Lipid-bd_serum_glycop_C"/>
</dbReference>
<dbReference type="PANTHER" id="PTHR10504">
    <property type="entry name" value="BACTERICIDAL PERMEABILITY-INCREASING BPI PROTEIN-RELATED"/>
    <property type="match status" value="1"/>
</dbReference>
<dbReference type="Gene3D" id="3.15.10.10">
    <property type="entry name" value="Bactericidal permeability-increasing protein, domain 1"/>
    <property type="match status" value="1"/>
</dbReference>
<dbReference type="Pfam" id="PF01273">
    <property type="entry name" value="LBP_BPI_CETP"/>
    <property type="match status" value="1"/>
</dbReference>
<feature type="compositionally biased region" description="Basic residues" evidence="3">
    <location>
        <begin position="613"/>
        <end position="627"/>
    </location>
</feature>
<dbReference type="GO" id="GO:0005615">
    <property type="term" value="C:extracellular space"/>
    <property type="evidence" value="ECO:0007669"/>
    <property type="project" value="TreeGrafter"/>
</dbReference>
<dbReference type="PANTHER" id="PTHR10504:SF131">
    <property type="entry name" value="BPI2 DOMAIN-CONTAINING PROTEIN"/>
    <property type="match status" value="1"/>
</dbReference>
<dbReference type="SMART" id="SM00329">
    <property type="entry name" value="BPI2"/>
    <property type="match status" value="1"/>
</dbReference>
<evidence type="ECO:0000259" key="4">
    <source>
        <dbReference type="SMART" id="SM00329"/>
    </source>
</evidence>
<evidence type="ECO:0000313" key="5">
    <source>
        <dbReference type="Proteomes" id="UP000887565"/>
    </source>
</evidence>
<sequence>MSEKEWQVKKGKEKRRKEEILVAFFCFFARNEMTQQPNMILWYRIFGVGSLIIQCLCQIDYRPEVLPAPGKLGDSGIQIKFTEKFVQYASRVSGDLLNQGITKFKFPTIIVNVPGGSATLSNVKVKKFKSADSYTLKFSPKNKISYKASNMDATIQGFVTEKIFSSSDAGVFLAEVTGVSLEVSVLVQRQNQNPKLQADYCRLNIDRIKVKLSDMQHKALENFFNNRIDLQNRFLPTFEVEACSALKQLIEKRIGAEISKRSTKEPLIFDSISPSANSTLIQRQMNDIFKKVYFDRSLTKDPVFGYNVADFWLKGECSWQGLGSVPFGPSILYDDSFSKSQTNNMARIIMSDHVINSLLYSAYKNRALIFKINKLELSDYGKFLRSSCPDGEICVGKALPEISKKYPNVDMQINLNASKAPAIVIRGGDATIFWDTLVVLLAGKDQLADMDLYVEAEYTPILVNNILKGQITLKKFDGRLRNTSIKMESQDLITVLVYFALEDFFRQSAYFRDITQEKIDDWAKTASLVVETMINDQLEYGIPLPQNRMIQMQPNSQLTLSDRRLRLDVDLQANVSATLDLIQKYVDKEANGRIVVFATANGGAPFIANGRKEKTKKGRGGGQRQKL</sequence>
<comment type="similarity">
    <text evidence="1">Belongs to the BPI/LBP/Plunc superfamily. BPI/LBP family.</text>
</comment>
<dbReference type="AlphaFoldDB" id="A0A915I7L6"/>
<dbReference type="SUPFAM" id="SSF55394">
    <property type="entry name" value="Bactericidal permeability-increasing protein, BPI"/>
    <property type="match status" value="2"/>
</dbReference>
<evidence type="ECO:0000256" key="3">
    <source>
        <dbReference type="SAM" id="MobiDB-lite"/>
    </source>
</evidence>
<organism evidence="5 6">
    <name type="scientific">Romanomermis culicivorax</name>
    <name type="common">Nematode worm</name>
    <dbReference type="NCBI Taxonomy" id="13658"/>
    <lineage>
        <taxon>Eukaryota</taxon>
        <taxon>Metazoa</taxon>
        <taxon>Ecdysozoa</taxon>
        <taxon>Nematoda</taxon>
        <taxon>Enoplea</taxon>
        <taxon>Dorylaimia</taxon>
        <taxon>Mermithida</taxon>
        <taxon>Mermithoidea</taxon>
        <taxon>Mermithidae</taxon>
        <taxon>Romanomermis</taxon>
    </lineage>
</organism>
<dbReference type="Gene3D" id="3.15.20.10">
    <property type="entry name" value="Bactericidal permeability-increasing protein, domain 2"/>
    <property type="match status" value="1"/>
</dbReference>
<keyword evidence="5" id="KW-1185">Reference proteome</keyword>
<dbReference type="Pfam" id="PF02886">
    <property type="entry name" value="LBP_BPI_CETP_C"/>
    <property type="match status" value="1"/>
</dbReference>
<name>A0A915I7L6_ROMCU</name>
<keyword evidence="2" id="KW-1015">Disulfide bond</keyword>
<evidence type="ECO:0000256" key="2">
    <source>
        <dbReference type="ARBA" id="ARBA00023157"/>
    </source>
</evidence>
<evidence type="ECO:0000256" key="1">
    <source>
        <dbReference type="ARBA" id="ARBA00007292"/>
    </source>
</evidence>
<dbReference type="GO" id="GO:0008289">
    <property type="term" value="F:lipid binding"/>
    <property type="evidence" value="ECO:0007669"/>
    <property type="project" value="InterPro"/>
</dbReference>
<dbReference type="InterPro" id="IPR017943">
    <property type="entry name" value="Bactericidal_perm-incr_a/b_dom"/>
</dbReference>
<accession>A0A915I7L6</accession>
<protein>
    <submittedName>
        <fullName evidence="6">Lipid-binding serum glycoprotein C-terminal domain-containing protein</fullName>
    </submittedName>
</protein>
<proteinExistence type="inferred from homology"/>
<feature type="region of interest" description="Disordered" evidence="3">
    <location>
        <begin position="608"/>
        <end position="627"/>
    </location>
</feature>
<reference evidence="6" key="1">
    <citation type="submission" date="2022-11" db="UniProtKB">
        <authorList>
            <consortium name="WormBaseParasite"/>
        </authorList>
    </citation>
    <scope>IDENTIFICATION</scope>
</reference>
<dbReference type="InterPro" id="IPR032942">
    <property type="entry name" value="BPI/LBP/Plunc"/>
</dbReference>
<feature type="domain" description="Lipid-binding serum glycoprotein C-terminal" evidence="4">
    <location>
        <begin position="340"/>
        <end position="569"/>
    </location>
</feature>
<dbReference type="WBParaSite" id="nRc.2.0.1.t09324-RA">
    <property type="protein sequence ID" value="nRc.2.0.1.t09324-RA"/>
    <property type="gene ID" value="nRc.2.0.1.g09324"/>
</dbReference>
<dbReference type="Proteomes" id="UP000887565">
    <property type="component" value="Unplaced"/>
</dbReference>
<evidence type="ECO:0000313" key="6">
    <source>
        <dbReference type="WBParaSite" id="nRc.2.0.1.t09324-RA"/>
    </source>
</evidence>
<dbReference type="OMA" id="LICKKVR"/>
<dbReference type="InterPro" id="IPR017942">
    <property type="entry name" value="Lipid-bd_serum_glycop_N"/>
</dbReference>